<dbReference type="HAMAP" id="MF_02040">
    <property type="entry name" value="Mrp_NBP35"/>
    <property type="match status" value="1"/>
</dbReference>
<dbReference type="InterPro" id="IPR019591">
    <property type="entry name" value="Mrp/NBP35_ATP-bd"/>
</dbReference>
<dbReference type="CDD" id="cd02037">
    <property type="entry name" value="Mrp_NBP35"/>
    <property type="match status" value="1"/>
</dbReference>
<dbReference type="GO" id="GO:0005829">
    <property type="term" value="C:cytosol"/>
    <property type="evidence" value="ECO:0007669"/>
    <property type="project" value="TreeGrafter"/>
</dbReference>
<keyword evidence="10" id="KW-1185">Reference proteome</keyword>
<evidence type="ECO:0000256" key="7">
    <source>
        <dbReference type="HAMAP-Rule" id="MF_02040"/>
    </source>
</evidence>
<organism evidence="9 10">
    <name type="scientific">Pseudidiomarina gelatinasegens</name>
    <dbReference type="NCBI Taxonomy" id="2487740"/>
    <lineage>
        <taxon>Bacteria</taxon>
        <taxon>Pseudomonadati</taxon>
        <taxon>Pseudomonadota</taxon>
        <taxon>Gammaproteobacteria</taxon>
        <taxon>Alteromonadales</taxon>
        <taxon>Idiomarinaceae</taxon>
        <taxon>Pseudidiomarina</taxon>
    </lineage>
</organism>
<evidence type="ECO:0000256" key="1">
    <source>
        <dbReference type="ARBA" id="ARBA00022723"/>
    </source>
</evidence>
<dbReference type="GO" id="GO:0051539">
    <property type="term" value="F:4 iron, 4 sulfur cluster binding"/>
    <property type="evidence" value="ECO:0007669"/>
    <property type="project" value="TreeGrafter"/>
</dbReference>
<dbReference type="FunFam" id="3.40.50.300:FF:000418">
    <property type="entry name" value="Iron-sulfur cluster carrier protein"/>
    <property type="match status" value="1"/>
</dbReference>
<dbReference type="AlphaFoldDB" id="A0A443Z5Q8"/>
<reference evidence="9 10" key="1">
    <citation type="submission" date="2018-12" db="EMBL/GenBank/DDBJ databases">
        <authorList>
            <person name="Li A."/>
            <person name="Zhang M."/>
            <person name="Zhu H."/>
        </authorList>
    </citation>
    <scope>NUCLEOTIDE SEQUENCE [LARGE SCALE GENOMIC DNA]</scope>
    <source>
        <strain evidence="9 10">R04H25</strain>
    </source>
</reference>
<keyword evidence="4 7" id="KW-0408">Iron</keyword>
<evidence type="ECO:0000256" key="8">
    <source>
        <dbReference type="SAM" id="MobiDB-lite"/>
    </source>
</evidence>
<dbReference type="NCBIfam" id="NF008669">
    <property type="entry name" value="PRK11670.1"/>
    <property type="match status" value="1"/>
</dbReference>
<evidence type="ECO:0000313" key="9">
    <source>
        <dbReference type="EMBL" id="RWU12097.1"/>
    </source>
</evidence>
<name>A0A443Z5Q8_9GAMM</name>
<gene>
    <name evidence="9" type="primary">apbC</name>
    <name evidence="9" type="ORF">EGC76_02580</name>
</gene>
<dbReference type="PROSITE" id="PS01215">
    <property type="entry name" value="MRP"/>
    <property type="match status" value="1"/>
</dbReference>
<dbReference type="EMBL" id="RSFE01000002">
    <property type="protein sequence ID" value="RWU12097.1"/>
    <property type="molecule type" value="Genomic_DNA"/>
</dbReference>
<dbReference type="RefSeq" id="WP_128351465.1">
    <property type="nucleotide sequence ID" value="NZ_CAXBCQ010000012.1"/>
</dbReference>
<dbReference type="InterPro" id="IPR044304">
    <property type="entry name" value="NUBPL-like"/>
</dbReference>
<evidence type="ECO:0000256" key="4">
    <source>
        <dbReference type="ARBA" id="ARBA00023004"/>
    </source>
</evidence>
<dbReference type="Proteomes" id="UP000288789">
    <property type="component" value="Unassembled WGS sequence"/>
</dbReference>
<evidence type="ECO:0000256" key="2">
    <source>
        <dbReference type="ARBA" id="ARBA00022741"/>
    </source>
</evidence>
<keyword evidence="3 7" id="KW-0067">ATP-binding</keyword>
<comment type="similarity">
    <text evidence="6 7">Belongs to the Mrp/NBP35 ATP-binding proteins family.</text>
</comment>
<sequence>MFGRFKKSKSPDTAAPESNAPLITEQALAAALERVALPEWGAPIPSSWVHIEAGNATLTLPFAADERVLEPLRADADLGQLKWQLKLAIEKLPNSQPDLPMTFGNVIVISSGKGGVGKSSVSVQLALALQQLGANVGILDADVYGPSLPTMLGGQEQKLEINAQQKMIPHQRHGIWASSLGYLTDTKDAAIWRGPMASAALQQLFRDTKWPRLDYLIVDMPPGTGDIQLTFAQKLPITGAVIVTTPQTVALADAEKGITMFRKVGVPITGLLENMSYYQCSQCGHQDAIFGVDGGVRVAEREQVPLLGQWPLDARIRAGLDEGNPLVATQPDAPLSKLMKDSAYKLAVELYRQASKKRKA</sequence>
<evidence type="ECO:0000256" key="3">
    <source>
        <dbReference type="ARBA" id="ARBA00022840"/>
    </source>
</evidence>
<dbReference type="PANTHER" id="PTHR42961:SF2">
    <property type="entry name" value="IRON-SULFUR PROTEIN NUBPL"/>
    <property type="match status" value="1"/>
</dbReference>
<feature type="binding site" evidence="7">
    <location>
        <begin position="112"/>
        <end position="119"/>
    </location>
    <ligand>
        <name>ATP</name>
        <dbReference type="ChEBI" id="CHEBI:30616"/>
    </ligand>
</feature>
<dbReference type="GO" id="GO:0140663">
    <property type="term" value="F:ATP-dependent FeS chaperone activity"/>
    <property type="evidence" value="ECO:0007669"/>
    <property type="project" value="InterPro"/>
</dbReference>
<dbReference type="GO" id="GO:0016226">
    <property type="term" value="P:iron-sulfur cluster assembly"/>
    <property type="evidence" value="ECO:0007669"/>
    <property type="project" value="InterPro"/>
</dbReference>
<dbReference type="GO" id="GO:0005524">
    <property type="term" value="F:ATP binding"/>
    <property type="evidence" value="ECO:0007669"/>
    <property type="project" value="UniProtKB-UniRule"/>
</dbReference>
<dbReference type="Gene3D" id="3.40.50.300">
    <property type="entry name" value="P-loop containing nucleotide triphosphate hydrolases"/>
    <property type="match status" value="1"/>
</dbReference>
<dbReference type="OrthoDB" id="9809679at2"/>
<comment type="caution">
    <text evidence="9">The sequence shown here is derived from an EMBL/GenBank/DDBJ whole genome shotgun (WGS) entry which is preliminary data.</text>
</comment>
<dbReference type="Pfam" id="PF10609">
    <property type="entry name" value="ParA"/>
    <property type="match status" value="1"/>
</dbReference>
<evidence type="ECO:0000313" key="10">
    <source>
        <dbReference type="Proteomes" id="UP000288789"/>
    </source>
</evidence>
<keyword evidence="2 7" id="KW-0547">Nucleotide-binding</keyword>
<dbReference type="GO" id="GO:0016887">
    <property type="term" value="F:ATP hydrolysis activity"/>
    <property type="evidence" value="ECO:0007669"/>
    <property type="project" value="UniProtKB-UniRule"/>
</dbReference>
<keyword evidence="1 7" id="KW-0479">Metal-binding</keyword>
<dbReference type="GO" id="GO:0046872">
    <property type="term" value="F:metal ion binding"/>
    <property type="evidence" value="ECO:0007669"/>
    <property type="project" value="UniProtKB-KW"/>
</dbReference>
<dbReference type="InterPro" id="IPR000808">
    <property type="entry name" value="Mrp-like_CS"/>
</dbReference>
<proteinExistence type="inferred from homology"/>
<keyword evidence="7" id="KW-0378">Hydrolase</keyword>
<feature type="region of interest" description="Disordered" evidence="8">
    <location>
        <begin position="1"/>
        <end position="20"/>
    </location>
</feature>
<dbReference type="PANTHER" id="PTHR42961">
    <property type="entry name" value="IRON-SULFUR PROTEIN NUBPL"/>
    <property type="match status" value="1"/>
</dbReference>
<dbReference type="SUPFAM" id="SSF52540">
    <property type="entry name" value="P-loop containing nucleoside triphosphate hydrolases"/>
    <property type="match status" value="1"/>
</dbReference>
<keyword evidence="5 7" id="KW-0411">Iron-sulfur</keyword>
<dbReference type="InterPro" id="IPR033756">
    <property type="entry name" value="YlxH/NBP35"/>
</dbReference>
<accession>A0A443Z5Q8</accession>
<comment type="function">
    <text evidence="7">Binds and transfers iron-sulfur (Fe-S) clusters to target apoproteins. Can hydrolyze ATP.</text>
</comment>
<protein>
    <recommendedName>
        <fullName evidence="7">Iron-sulfur cluster carrier protein</fullName>
    </recommendedName>
</protein>
<comment type="subunit">
    <text evidence="7">Homodimer.</text>
</comment>
<dbReference type="InterPro" id="IPR027417">
    <property type="entry name" value="P-loop_NTPase"/>
</dbReference>
<evidence type="ECO:0000256" key="6">
    <source>
        <dbReference type="ARBA" id="ARBA00024036"/>
    </source>
</evidence>
<evidence type="ECO:0000256" key="5">
    <source>
        <dbReference type="ARBA" id="ARBA00023014"/>
    </source>
</evidence>